<sequence length="55" mass="6239">KCDSAQAILECDKRFRTGQDSFTDEYTPNRDMPPSESSEDEDLPIENLSLKATNE</sequence>
<feature type="non-terminal residue" evidence="2">
    <location>
        <position position="1"/>
    </location>
</feature>
<evidence type="ECO:0000313" key="2">
    <source>
        <dbReference type="EMBL" id="CAF5022379.1"/>
    </source>
</evidence>
<name>A0A822C407_9BILA</name>
<accession>A0A822C407</accession>
<dbReference type="EMBL" id="CAJOBR010039492">
    <property type="protein sequence ID" value="CAF5022379.1"/>
    <property type="molecule type" value="Genomic_DNA"/>
</dbReference>
<evidence type="ECO:0000313" key="4">
    <source>
        <dbReference type="Proteomes" id="UP000663848"/>
    </source>
</evidence>
<comment type="caution">
    <text evidence="2">The sequence shown here is derived from an EMBL/GenBank/DDBJ whole genome shotgun (WGS) entry which is preliminary data.</text>
</comment>
<dbReference type="AlphaFoldDB" id="A0A822C407"/>
<evidence type="ECO:0000256" key="1">
    <source>
        <dbReference type="SAM" id="MobiDB-lite"/>
    </source>
</evidence>
<protein>
    <submittedName>
        <fullName evidence="2">Uncharacterized protein</fullName>
    </submittedName>
</protein>
<proteinExistence type="predicted"/>
<reference evidence="2" key="1">
    <citation type="submission" date="2021-02" db="EMBL/GenBank/DDBJ databases">
        <authorList>
            <person name="Nowell W R."/>
        </authorList>
    </citation>
    <scope>NUCLEOTIDE SEQUENCE</scope>
</reference>
<feature type="region of interest" description="Disordered" evidence="1">
    <location>
        <begin position="16"/>
        <end position="55"/>
    </location>
</feature>
<evidence type="ECO:0000313" key="3">
    <source>
        <dbReference type="EMBL" id="CAF5103199.1"/>
    </source>
</evidence>
<dbReference type="Proteomes" id="UP000663848">
    <property type="component" value="Unassembled WGS sequence"/>
</dbReference>
<gene>
    <name evidence="2" type="ORF">QYT958_LOCUS40049</name>
    <name evidence="3" type="ORF">QYT958_LOCUS44961</name>
</gene>
<organism evidence="2 4">
    <name type="scientific">Rotaria socialis</name>
    <dbReference type="NCBI Taxonomy" id="392032"/>
    <lineage>
        <taxon>Eukaryota</taxon>
        <taxon>Metazoa</taxon>
        <taxon>Spiralia</taxon>
        <taxon>Gnathifera</taxon>
        <taxon>Rotifera</taxon>
        <taxon>Eurotatoria</taxon>
        <taxon>Bdelloidea</taxon>
        <taxon>Philodinida</taxon>
        <taxon>Philodinidae</taxon>
        <taxon>Rotaria</taxon>
    </lineage>
</organism>
<dbReference type="EMBL" id="CAJOBR010072250">
    <property type="protein sequence ID" value="CAF5103199.1"/>
    <property type="molecule type" value="Genomic_DNA"/>
</dbReference>